<feature type="transmembrane region" description="Helical" evidence="1">
    <location>
        <begin position="91"/>
        <end position="110"/>
    </location>
</feature>
<feature type="transmembrane region" description="Helical" evidence="1">
    <location>
        <begin position="68"/>
        <end position="85"/>
    </location>
</feature>
<keyword evidence="3" id="KW-1185">Reference proteome</keyword>
<feature type="transmembrane region" description="Helical" evidence="1">
    <location>
        <begin position="543"/>
        <end position="564"/>
    </location>
</feature>
<keyword evidence="1" id="KW-0812">Transmembrane</keyword>
<feature type="transmembrane region" description="Helical" evidence="1">
    <location>
        <begin position="464"/>
        <end position="484"/>
    </location>
</feature>
<accession>A0ABU1UU28</accession>
<feature type="transmembrane region" description="Helical" evidence="1">
    <location>
        <begin position="42"/>
        <end position="61"/>
    </location>
</feature>
<feature type="transmembrane region" description="Helical" evidence="1">
    <location>
        <begin position="296"/>
        <end position="329"/>
    </location>
</feature>
<evidence type="ECO:0000313" key="2">
    <source>
        <dbReference type="EMBL" id="MDR7088686.1"/>
    </source>
</evidence>
<keyword evidence="1" id="KW-1133">Transmembrane helix</keyword>
<keyword evidence="1" id="KW-0472">Membrane</keyword>
<proteinExistence type="predicted"/>
<feature type="transmembrane region" description="Helical" evidence="1">
    <location>
        <begin position="143"/>
        <end position="161"/>
    </location>
</feature>
<name>A0ABU1UU28_9GAMM</name>
<evidence type="ECO:0000256" key="1">
    <source>
        <dbReference type="SAM" id="Phobius"/>
    </source>
</evidence>
<feature type="transmembrane region" description="Helical" evidence="1">
    <location>
        <begin position="263"/>
        <end position="284"/>
    </location>
</feature>
<gene>
    <name evidence="2" type="ORF">J2X05_000689</name>
</gene>
<evidence type="ECO:0008006" key="4">
    <source>
        <dbReference type="Google" id="ProtNLM"/>
    </source>
</evidence>
<protein>
    <recommendedName>
        <fullName evidence="4">Glycosyltransferase RgtA/B/C/D-like domain-containing protein</fullName>
    </recommendedName>
</protein>
<dbReference type="Proteomes" id="UP001253595">
    <property type="component" value="Unassembled WGS sequence"/>
</dbReference>
<feature type="transmembrane region" description="Helical" evidence="1">
    <location>
        <begin position="386"/>
        <end position="409"/>
    </location>
</feature>
<feature type="transmembrane region" description="Helical" evidence="1">
    <location>
        <begin position="117"/>
        <end position="137"/>
    </location>
</feature>
<feature type="transmembrane region" description="Helical" evidence="1">
    <location>
        <begin position="513"/>
        <end position="531"/>
    </location>
</feature>
<feature type="transmembrane region" description="Helical" evidence="1">
    <location>
        <begin position="12"/>
        <end position="30"/>
    </location>
</feature>
<sequence length="823" mass="91876">MLKHYWEVLIKAAPFGAFLVVAACLALSPHDLSGTWSGSASRYLLGYLCISFAVFGFIRWFLPSKQNLALLACSFLFLLVVAGLMQVLAAIFVLLSCVCLGLLFSHWLGIDSERPQFVLAIIFGATIYTLLVTSLLLEPVHYQFAYIAIFSLPIIFVLYSWRLRSSIFIAVQAQLVCINTELQLVGRKSFFAFVLIFTYLAAYVLFPNVNADENSVHLALWTQLSAKAFFSVDPATQVWSAAPNTFAAIHGVLSLLSGGDAKGALNVLLLLLLLGSIFKLLHWIDIARNEKLALTVLFLTTPLVAFTLVGLQTDLFLALLLCTSCALLIDLLDNFRLNTAVAALFVGSLALSAKLPAVTIAGAILIGVIYACLLHKSYQKWNTKDWLKIFFCLLIAAALAFLPYIRAYIFTGNPVFPLYNTIFESPFFDLYDFKDPRWAKGANFSSFYGLFFESKLFFEAGNNFVGGFQYFLLAPIAFAAIIFLRIKHLGAIVVMALCYLLPIFLSLQYLRYFFAAMPLLVAVMGVLYLLGEKDSAYRKWLTVSFYGTALINLVFMPGVCWVFFNSPFQYLSAKNQQQAILEYLPEQQLNREINAIKSNATVLFALDRSFGANLTGKPIYNTFYANDYKKAINSWTNADDVYNALKGWSVDFVYWDQKQSYSVVHTQRNLVREVLNKYGKPVAQAGQMLAFTVADSPINYKEIFSYSKFTSLVDFRVAGAPQIEDQSIKIGKQDVLSKSISLSAFTAFKYSVEFSCEAVADSFVAHIDFGNDHVYYKLLNCHDGVVSYTETGLIPVGTRESAVALSLRAEQPIRVNKLSLHAY</sequence>
<dbReference type="EMBL" id="JAVDVX010000001">
    <property type="protein sequence ID" value="MDR7088686.1"/>
    <property type="molecule type" value="Genomic_DNA"/>
</dbReference>
<dbReference type="RefSeq" id="WP_310068624.1">
    <property type="nucleotide sequence ID" value="NZ_JAVDVX010000001.1"/>
</dbReference>
<feature type="transmembrane region" description="Helical" evidence="1">
    <location>
        <begin position="189"/>
        <end position="206"/>
    </location>
</feature>
<dbReference type="PROSITE" id="PS51257">
    <property type="entry name" value="PROKAR_LIPOPROTEIN"/>
    <property type="match status" value="1"/>
</dbReference>
<feature type="transmembrane region" description="Helical" evidence="1">
    <location>
        <begin position="489"/>
        <end position="507"/>
    </location>
</feature>
<feature type="transmembrane region" description="Helical" evidence="1">
    <location>
        <begin position="341"/>
        <end position="374"/>
    </location>
</feature>
<evidence type="ECO:0000313" key="3">
    <source>
        <dbReference type="Proteomes" id="UP001253595"/>
    </source>
</evidence>
<organism evidence="2 3">
    <name type="scientific">Cellvibrio fibrivorans</name>
    <dbReference type="NCBI Taxonomy" id="126350"/>
    <lineage>
        <taxon>Bacteria</taxon>
        <taxon>Pseudomonadati</taxon>
        <taxon>Pseudomonadota</taxon>
        <taxon>Gammaproteobacteria</taxon>
        <taxon>Cellvibrionales</taxon>
        <taxon>Cellvibrionaceae</taxon>
        <taxon>Cellvibrio</taxon>
    </lineage>
</organism>
<reference evidence="2 3" key="1">
    <citation type="submission" date="2023-07" db="EMBL/GenBank/DDBJ databases">
        <title>Sorghum-associated microbial communities from plants grown in Nebraska, USA.</title>
        <authorList>
            <person name="Schachtman D."/>
        </authorList>
    </citation>
    <scope>NUCLEOTIDE SEQUENCE [LARGE SCALE GENOMIC DNA]</scope>
    <source>
        <strain evidence="2 3">BE190</strain>
    </source>
</reference>
<comment type="caution">
    <text evidence="2">The sequence shown here is derived from an EMBL/GenBank/DDBJ whole genome shotgun (WGS) entry which is preliminary data.</text>
</comment>